<organism evidence="2 3">
    <name type="scientific">Candidatus Kaiserbacteria bacterium RIFCSPLOWO2_01_FULL_52_12b</name>
    <dbReference type="NCBI Taxonomy" id="1798509"/>
    <lineage>
        <taxon>Bacteria</taxon>
        <taxon>Candidatus Kaiseribacteriota</taxon>
    </lineage>
</organism>
<dbReference type="EMBL" id="MFLW01000028">
    <property type="protein sequence ID" value="OGG77925.1"/>
    <property type="molecule type" value="Genomic_DNA"/>
</dbReference>
<proteinExistence type="predicted"/>
<feature type="compositionally biased region" description="Basic and acidic residues" evidence="1">
    <location>
        <begin position="61"/>
        <end position="72"/>
    </location>
</feature>
<sequence length="80" mass="9318">MDARKQEVQEALKKATASRKAFLQRNPDFVRKDEWETITPPPTTVEASKRASKTEKKKKKVDPDAAAHDWHQRQLLQDDF</sequence>
<dbReference type="AlphaFoldDB" id="A0A1F6EWB9"/>
<evidence type="ECO:0000313" key="2">
    <source>
        <dbReference type="EMBL" id="OGG77925.1"/>
    </source>
</evidence>
<dbReference type="Proteomes" id="UP000178811">
    <property type="component" value="Unassembled WGS sequence"/>
</dbReference>
<feature type="region of interest" description="Disordered" evidence="1">
    <location>
        <begin position="33"/>
        <end position="80"/>
    </location>
</feature>
<name>A0A1F6EWB9_9BACT</name>
<accession>A0A1F6EWB9</accession>
<protein>
    <submittedName>
        <fullName evidence="2">Uncharacterized protein</fullName>
    </submittedName>
</protein>
<reference evidence="2 3" key="1">
    <citation type="journal article" date="2016" name="Nat. Commun.">
        <title>Thousands of microbial genomes shed light on interconnected biogeochemical processes in an aquifer system.</title>
        <authorList>
            <person name="Anantharaman K."/>
            <person name="Brown C.T."/>
            <person name="Hug L.A."/>
            <person name="Sharon I."/>
            <person name="Castelle C.J."/>
            <person name="Probst A.J."/>
            <person name="Thomas B.C."/>
            <person name="Singh A."/>
            <person name="Wilkins M.J."/>
            <person name="Karaoz U."/>
            <person name="Brodie E.L."/>
            <person name="Williams K.H."/>
            <person name="Hubbard S.S."/>
            <person name="Banfield J.F."/>
        </authorList>
    </citation>
    <scope>NUCLEOTIDE SEQUENCE [LARGE SCALE GENOMIC DNA]</scope>
</reference>
<evidence type="ECO:0000256" key="1">
    <source>
        <dbReference type="SAM" id="MobiDB-lite"/>
    </source>
</evidence>
<comment type="caution">
    <text evidence="2">The sequence shown here is derived from an EMBL/GenBank/DDBJ whole genome shotgun (WGS) entry which is preliminary data.</text>
</comment>
<evidence type="ECO:0000313" key="3">
    <source>
        <dbReference type="Proteomes" id="UP000178811"/>
    </source>
</evidence>
<gene>
    <name evidence="2" type="ORF">A3A36_02540</name>
</gene>